<organism evidence="1 2">
    <name type="scientific">Actinobacillus pleuropneumoniae</name>
    <name type="common">Haemophilus pleuropneumoniae</name>
    <dbReference type="NCBI Taxonomy" id="715"/>
    <lineage>
        <taxon>Bacteria</taxon>
        <taxon>Pseudomonadati</taxon>
        <taxon>Pseudomonadota</taxon>
        <taxon>Gammaproteobacteria</taxon>
        <taxon>Pasteurellales</taxon>
        <taxon>Pasteurellaceae</taxon>
        <taxon>Actinobacillus</taxon>
    </lineage>
</organism>
<dbReference type="RefSeq" id="WP_267991872.1">
    <property type="nucleotide sequence ID" value="NZ_JAPQFC010000202.1"/>
</dbReference>
<accession>A0A9Q4DJN8</accession>
<proteinExistence type="predicted"/>
<evidence type="ECO:0000313" key="1">
    <source>
        <dbReference type="EMBL" id="MCY6524788.1"/>
    </source>
</evidence>
<dbReference type="EMBL" id="JAPQFC010000202">
    <property type="protein sequence ID" value="MCY6524788.1"/>
    <property type="molecule type" value="Genomic_DNA"/>
</dbReference>
<dbReference type="AlphaFoldDB" id="A0A9Q4DJN8"/>
<comment type="caution">
    <text evidence="1">The sequence shown here is derived from an EMBL/GenBank/DDBJ whole genome shotgun (WGS) entry which is preliminary data.</text>
</comment>
<feature type="non-terminal residue" evidence="1">
    <location>
        <position position="1"/>
    </location>
</feature>
<reference evidence="1" key="1">
    <citation type="journal article" date="2021" name="Vet Sci">
        <title>O-Serogroups and Pathovirotypes of Escherichia coli Isolated from Post-Weaning Piglets Showing Diarrhoea and/or Oedema in South Korea.</title>
        <authorList>
            <person name="Byun J.W."/>
            <person name="Moon B.Y."/>
            <person name="Do K.H."/>
            <person name="Lee K."/>
            <person name="Lee H.Y."/>
            <person name="Kim W.I."/>
            <person name="So B."/>
            <person name="Lee W.K."/>
        </authorList>
    </citation>
    <scope>NUCLEOTIDE SEQUENCE</scope>
    <source>
        <strain evidence="1">84/14</strain>
    </source>
</reference>
<gene>
    <name evidence="1" type="ORF">OYG11_11305</name>
</gene>
<dbReference type="Proteomes" id="UP001077788">
    <property type="component" value="Unassembled WGS sequence"/>
</dbReference>
<evidence type="ECO:0000313" key="2">
    <source>
        <dbReference type="Proteomes" id="UP001077788"/>
    </source>
</evidence>
<sequence length="73" mass="7901">PLVEAKLPAVVKKAVVQKLQGQLIKNVTLEGEGLTNKGEVTTEVEEMFINVISVTNGDTGLLNVQNVIKKDKE</sequence>
<name>A0A9Q4DJN8_ACTPL</name>
<protein>
    <submittedName>
        <fullName evidence="1">Uncharacterized protein</fullName>
    </submittedName>
</protein>
<reference evidence="1" key="2">
    <citation type="submission" date="2022-12" db="EMBL/GenBank/DDBJ databases">
        <authorList>
            <person name="Kardos G."/>
            <person name="Sarkozi R."/>
            <person name="Laczko L."/>
            <person name="Marton S."/>
            <person name="Makrai L."/>
            <person name="Banyai K."/>
            <person name="Fodor L."/>
        </authorList>
    </citation>
    <scope>NUCLEOTIDE SEQUENCE</scope>
    <source>
        <strain evidence="1">84/14</strain>
    </source>
</reference>